<evidence type="ECO:0000256" key="2">
    <source>
        <dbReference type="SAM" id="SignalP"/>
    </source>
</evidence>
<dbReference type="Bgee" id="108716843">
    <property type="expression patterns" value="Expressed in spleen and 19 other cell types or tissues"/>
</dbReference>
<keyword evidence="1" id="KW-0472">Membrane</keyword>
<feature type="signal peptide" evidence="2">
    <location>
        <begin position="1"/>
        <end position="20"/>
    </location>
</feature>
<keyword evidence="2" id="KW-0732">Signal</keyword>
<evidence type="ECO:0000256" key="1">
    <source>
        <dbReference type="SAM" id="Phobius"/>
    </source>
</evidence>
<keyword evidence="1 4" id="KW-0812">Transmembrane</keyword>
<keyword evidence="1" id="KW-1133">Transmembrane helix</keyword>
<dbReference type="OMA" id="FQQVASK"/>
<evidence type="ECO:0000313" key="4">
    <source>
        <dbReference type="RefSeq" id="XP_018118820.1"/>
    </source>
</evidence>
<feature type="transmembrane region" description="Helical" evidence="1">
    <location>
        <begin position="251"/>
        <end position="273"/>
    </location>
</feature>
<dbReference type="GeneID" id="108716843"/>
<evidence type="ECO:0000313" key="3">
    <source>
        <dbReference type="Proteomes" id="UP000186698"/>
    </source>
</evidence>
<gene>
    <name evidence="4 5" type="primary">ostm1.L</name>
</gene>
<feature type="chain" id="PRO_5035195570" evidence="2">
    <location>
        <begin position="21"/>
        <end position="302"/>
    </location>
</feature>
<dbReference type="InterPro" id="IPR019172">
    <property type="entry name" value="Osteopetrosis-assoc_TM_1"/>
</dbReference>
<dbReference type="CTD" id="108716843"/>
<dbReference type="AlphaFoldDB" id="A0A1L8G919"/>
<organism evidence="3 4">
    <name type="scientific">Xenopus laevis</name>
    <name type="common">African clawed frog</name>
    <dbReference type="NCBI Taxonomy" id="8355"/>
    <lineage>
        <taxon>Eukaryota</taxon>
        <taxon>Metazoa</taxon>
        <taxon>Chordata</taxon>
        <taxon>Craniata</taxon>
        <taxon>Vertebrata</taxon>
        <taxon>Euteleostomi</taxon>
        <taxon>Amphibia</taxon>
        <taxon>Batrachia</taxon>
        <taxon>Anura</taxon>
        <taxon>Pipoidea</taxon>
        <taxon>Pipidae</taxon>
        <taxon>Xenopodinae</taxon>
        <taxon>Xenopus</taxon>
        <taxon>Xenopus</taxon>
    </lineage>
</organism>
<sequence length="302" mass="33798">MASPVCPLLWNLLLCGMCMGTGWLARDGLIRSDQLPQYLLAEELSLSLLPSYSLAPGLSRDPDICLRLLAEFANHSAALSSCLVSNARPVRLCQNCYTEYVQLQSTMQSIETPSQNGTVSCAASLLQSDRVQVIVILSDFFEQTWEESKCSQCLQNQSQGLLNTTSEFMDMFLKLGTCFNMSMKEPPVVTQQGNYSSVCRNCSKNYRDLNDLYSKLEKEKALCIDLEDAMNSTRILWSKTFNCTVPCTDTVPVIAVSAFILFLPIIFYLSSYLHSEQKKRKLIFPSRINSHASAVNIQDKSN</sequence>
<dbReference type="STRING" id="8355.A0A1L8G919"/>
<protein>
    <submittedName>
        <fullName evidence="4">Osteopetrosis-associated transmembrane protein 1</fullName>
    </submittedName>
</protein>
<accession>A0A1L8G919</accession>
<name>A0A1L8G919_XENLA</name>
<dbReference type="RefSeq" id="XP_018118820.1">
    <property type="nucleotide sequence ID" value="XM_018263331.2"/>
</dbReference>
<dbReference type="OrthoDB" id="8021850at2759"/>
<dbReference type="Xenbase" id="XB-GENE-6485859">
    <property type="gene designation" value="ostm1.L"/>
</dbReference>
<dbReference type="Proteomes" id="UP000186698">
    <property type="component" value="Chromosome 5L"/>
</dbReference>
<dbReference type="KEGG" id="xla:108716843"/>
<evidence type="ECO:0000313" key="5">
    <source>
        <dbReference type="Xenbase" id="XB-GENE-6485859"/>
    </source>
</evidence>
<dbReference type="Pfam" id="PF09777">
    <property type="entry name" value="OSTMP1"/>
    <property type="match status" value="1"/>
</dbReference>
<dbReference type="PaxDb" id="8355-A0A1L8G919"/>
<reference evidence="4" key="1">
    <citation type="submission" date="2025-08" db="UniProtKB">
        <authorList>
            <consortium name="RefSeq"/>
        </authorList>
    </citation>
    <scope>IDENTIFICATION</scope>
    <source>
        <strain evidence="4">J_2021</strain>
        <tissue evidence="4">Erythrocytes</tissue>
    </source>
</reference>
<keyword evidence="3" id="KW-1185">Reference proteome</keyword>
<dbReference type="GO" id="GO:0005829">
    <property type="term" value="C:cytosol"/>
    <property type="evidence" value="ECO:0000318"/>
    <property type="project" value="GO_Central"/>
</dbReference>
<proteinExistence type="predicted"/>
<dbReference type="PANTHER" id="PTHR15644">
    <property type="entry name" value="OSTEOPETROSIS ASSOCIATED TRANSMEMBRANE PROTEIN 1"/>
    <property type="match status" value="1"/>
</dbReference>
<dbReference type="AGR" id="Xenbase:XB-GENE-6485859"/>
<dbReference type="PANTHER" id="PTHR15644:SF2">
    <property type="entry name" value="OSTEOPETROSIS-ASSOCIATED TRANSMEMBRANE PROTEIN 1"/>
    <property type="match status" value="1"/>
</dbReference>